<dbReference type="SUPFAM" id="SSF81383">
    <property type="entry name" value="F-box domain"/>
    <property type="match status" value="1"/>
</dbReference>
<name>A0AAN7EMX7_QUERU</name>
<comment type="caution">
    <text evidence="2">The sequence shown here is derived from an EMBL/GenBank/DDBJ whole genome shotgun (WGS) entry which is preliminary data.</text>
</comment>
<evidence type="ECO:0000313" key="3">
    <source>
        <dbReference type="Proteomes" id="UP001324115"/>
    </source>
</evidence>
<dbReference type="Pfam" id="PF03478">
    <property type="entry name" value="Beta-prop_KIB1-4"/>
    <property type="match status" value="2"/>
</dbReference>
<gene>
    <name evidence="2" type="ORF">RGQ29_026533</name>
</gene>
<dbReference type="InterPro" id="IPR005174">
    <property type="entry name" value="KIB1-4_b-propeller"/>
</dbReference>
<dbReference type="Proteomes" id="UP001324115">
    <property type="component" value="Unassembled WGS sequence"/>
</dbReference>
<dbReference type="Pfam" id="PF00646">
    <property type="entry name" value="F-box"/>
    <property type="match status" value="1"/>
</dbReference>
<dbReference type="InterPro" id="IPR001810">
    <property type="entry name" value="F-box_dom"/>
</dbReference>
<evidence type="ECO:0000259" key="1">
    <source>
        <dbReference type="PROSITE" id="PS50181"/>
    </source>
</evidence>
<proteinExistence type="predicted"/>
<sequence>MEKALLKEAKHNRSLVGSNKAQIFCSISNPKNIPKNINRVTKFFEQRVTKEYLASCFGWCVYSYSYGRSTRSDEANWRSLFLLNPISLEKITLPPLKTQKSIGYCLLSSSPTEPAGCLVILFAKRLPLIMYCHLGDEEWTSLDYYWELKRSFREKSRSLWNNLWPENLRWRLECPVWCNGYLYAVTSACKYLVKFHDFQQDSSLEFRIEILTYLPMSRSRIIFSTEYYLMESCGNLFSIEAKHYNHKHIVGIDIHRFDFSKKGEEVYSKVESAKDLAFFVSLEYGWAFCYPTAYTPEIEGNRVYFTLANDGHKILYSYNIEDKEISVSSPFLNLPTLQSSEPDIEEVHLPYLPPDLFELIFRHLCFVDYLHFRATCKWFHSVAPSIQWRMASQRFENISLSPWLTFLEKDGACAFIDPRCGDKYFISLPQALKESNVLCGTKHGWLLLIVDDESPFLFNPFTRVILPLPFSDSSIETCTSIGISSPPGLSECVLVVILKKKVGFCMLGDEVWTEKFIKTDFLIDDNSPVFYRGAFYCLGQKGNLAILKLNNEGQEGTFAVTFDVLTKPKPPCTGYIQNFLVECDGELLSVFVGPFGKWVLVFKLNESKMTWIRVESLGDYMLFLSSKSSFSAKAQTPGMENKIYFPRFCGQSIVFYSLETCKYQSFQSEDVVDFYSSREKLDCCWIEPGWC</sequence>
<feature type="domain" description="F-box" evidence="1">
    <location>
        <begin position="346"/>
        <end position="398"/>
    </location>
</feature>
<dbReference type="InterPro" id="IPR036047">
    <property type="entry name" value="F-box-like_dom_sf"/>
</dbReference>
<protein>
    <recommendedName>
        <fullName evidence="1">F-box domain-containing protein</fullName>
    </recommendedName>
</protein>
<dbReference type="PANTHER" id="PTHR33127:SF5">
    <property type="entry name" value="TRANSMEMBRANE PROTEIN"/>
    <property type="match status" value="1"/>
</dbReference>
<dbReference type="AlphaFoldDB" id="A0AAN7EMX7"/>
<keyword evidence="3" id="KW-1185">Reference proteome</keyword>
<dbReference type="EMBL" id="JAXUIC010000008">
    <property type="protein sequence ID" value="KAK4575606.1"/>
    <property type="molecule type" value="Genomic_DNA"/>
</dbReference>
<reference evidence="2 3" key="1">
    <citation type="journal article" date="2023" name="G3 (Bethesda)">
        <title>A haplotype-resolved chromosome-scale genome for Quercus rubra L. provides insights into the genetics of adaptive traits for red oak species.</title>
        <authorList>
            <person name="Kapoor B."/>
            <person name="Jenkins J."/>
            <person name="Schmutz J."/>
            <person name="Zhebentyayeva T."/>
            <person name="Kuelheim C."/>
            <person name="Coggeshall M."/>
            <person name="Heim C."/>
            <person name="Lasky J.R."/>
            <person name="Leites L."/>
            <person name="Islam-Faridi N."/>
            <person name="Romero-Severson J."/>
            <person name="DeLeo V.L."/>
            <person name="Lucas S.M."/>
            <person name="Lazic D."/>
            <person name="Gailing O."/>
            <person name="Carlson J."/>
            <person name="Staton M."/>
        </authorList>
    </citation>
    <scope>NUCLEOTIDE SEQUENCE [LARGE SCALE GENOMIC DNA]</scope>
    <source>
        <strain evidence="2">Pseudo-F2</strain>
    </source>
</reference>
<dbReference type="PANTHER" id="PTHR33127">
    <property type="entry name" value="TRANSMEMBRANE PROTEIN"/>
    <property type="match status" value="1"/>
</dbReference>
<organism evidence="2 3">
    <name type="scientific">Quercus rubra</name>
    <name type="common">Northern red oak</name>
    <name type="synonym">Quercus borealis</name>
    <dbReference type="NCBI Taxonomy" id="3512"/>
    <lineage>
        <taxon>Eukaryota</taxon>
        <taxon>Viridiplantae</taxon>
        <taxon>Streptophyta</taxon>
        <taxon>Embryophyta</taxon>
        <taxon>Tracheophyta</taxon>
        <taxon>Spermatophyta</taxon>
        <taxon>Magnoliopsida</taxon>
        <taxon>eudicotyledons</taxon>
        <taxon>Gunneridae</taxon>
        <taxon>Pentapetalae</taxon>
        <taxon>rosids</taxon>
        <taxon>fabids</taxon>
        <taxon>Fagales</taxon>
        <taxon>Fagaceae</taxon>
        <taxon>Quercus</taxon>
    </lineage>
</organism>
<dbReference type="CDD" id="cd09917">
    <property type="entry name" value="F-box_SF"/>
    <property type="match status" value="1"/>
</dbReference>
<evidence type="ECO:0000313" key="2">
    <source>
        <dbReference type="EMBL" id="KAK4575606.1"/>
    </source>
</evidence>
<accession>A0AAN7EMX7</accession>
<dbReference type="PROSITE" id="PS50181">
    <property type="entry name" value="FBOX"/>
    <property type="match status" value="1"/>
</dbReference>